<dbReference type="PANTHER" id="PTHR31157:SF1">
    <property type="entry name" value="SCP DOMAIN-CONTAINING PROTEIN"/>
    <property type="match status" value="1"/>
</dbReference>
<dbReference type="Pfam" id="PF00188">
    <property type="entry name" value="CAP"/>
    <property type="match status" value="1"/>
</dbReference>
<dbReference type="CDD" id="cd05379">
    <property type="entry name" value="CAP_bacterial"/>
    <property type="match status" value="1"/>
</dbReference>
<name>A0ABW4ZK65_9SPHI</name>
<evidence type="ECO:0000256" key="4">
    <source>
        <dbReference type="ARBA" id="ARBA00023136"/>
    </source>
</evidence>
<comment type="subcellular location">
    <subcellularLocation>
        <location evidence="1">Membrane</location>
        <topology evidence="1">Multi-pass membrane protein</topology>
    </subcellularLocation>
</comment>
<dbReference type="Proteomes" id="UP001597387">
    <property type="component" value="Unassembled WGS sequence"/>
</dbReference>
<dbReference type="Gene3D" id="3.40.33.10">
    <property type="entry name" value="CAP"/>
    <property type="match status" value="1"/>
</dbReference>
<proteinExistence type="predicted"/>
<feature type="domain" description="SCP" evidence="6">
    <location>
        <begin position="196"/>
        <end position="310"/>
    </location>
</feature>
<dbReference type="Pfam" id="PF02674">
    <property type="entry name" value="Colicin_V"/>
    <property type="match status" value="1"/>
</dbReference>
<feature type="transmembrane region" description="Helical" evidence="5">
    <location>
        <begin position="55"/>
        <end position="79"/>
    </location>
</feature>
<protein>
    <submittedName>
        <fullName evidence="7">CvpA family protein</fullName>
    </submittedName>
</protein>
<dbReference type="InterPro" id="IPR035940">
    <property type="entry name" value="CAP_sf"/>
</dbReference>
<keyword evidence="8" id="KW-1185">Reference proteome</keyword>
<evidence type="ECO:0000256" key="3">
    <source>
        <dbReference type="ARBA" id="ARBA00022989"/>
    </source>
</evidence>
<evidence type="ECO:0000313" key="7">
    <source>
        <dbReference type="EMBL" id="MFD2162027.1"/>
    </source>
</evidence>
<comment type="caution">
    <text evidence="7">The sequence shown here is derived from an EMBL/GenBank/DDBJ whole genome shotgun (WGS) entry which is preliminary data.</text>
</comment>
<dbReference type="InterPro" id="IPR003825">
    <property type="entry name" value="Colicin-V_CvpA"/>
</dbReference>
<evidence type="ECO:0000256" key="1">
    <source>
        <dbReference type="ARBA" id="ARBA00004141"/>
    </source>
</evidence>
<dbReference type="InterPro" id="IPR014044">
    <property type="entry name" value="CAP_dom"/>
</dbReference>
<dbReference type="SUPFAM" id="SSF55797">
    <property type="entry name" value="PR-1-like"/>
    <property type="match status" value="1"/>
</dbReference>
<evidence type="ECO:0000256" key="2">
    <source>
        <dbReference type="ARBA" id="ARBA00022692"/>
    </source>
</evidence>
<keyword evidence="2 5" id="KW-0812">Transmembrane</keyword>
<dbReference type="PANTHER" id="PTHR31157">
    <property type="entry name" value="SCP DOMAIN-CONTAINING PROTEIN"/>
    <property type="match status" value="1"/>
</dbReference>
<organism evidence="7 8">
    <name type="scientific">Paradesertivirga mongoliensis</name>
    <dbReference type="NCBI Taxonomy" id="2100740"/>
    <lineage>
        <taxon>Bacteria</taxon>
        <taxon>Pseudomonadati</taxon>
        <taxon>Bacteroidota</taxon>
        <taxon>Sphingobacteriia</taxon>
        <taxon>Sphingobacteriales</taxon>
        <taxon>Sphingobacteriaceae</taxon>
        <taxon>Paradesertivirga</taxon>
    </lineage>
</organism>
<sequence length="313" mass="34223">MNFIDVILILILLLSAWRGFQKGFILGLADLFCWLGGLVATFLLYPFILKYLPLAGAWTVFLTFILTLIAIRLVLAFVANQALKQVPAPMHLSPTNKTLGLFPGFISGLIYASIAAALLLLLPISTALTNETRDSTLATKLSERLETLESRLGPVLDDVNRSLSKITIEPSSDKFIKLGFSVKDARRRPDLEKEMLDMVNKERRKAGLKALKADPEIAQVALKHSADMFSRGYFSHISPEGATPFDRIQAAGVSFLTAGENLALAQTLTLAHTGLMDSPGHRANILHQSFGRLGIGILDGGIHGIMVTQNFRN</sequence>
<reference evidence="8" key="1">
    <citation type="journal article" date="2019" name="Int. J. Syst. Evol. Microbiol.">
        <title>The Global Catalogue of Microorganisms (GCM) 10K type strain sequencing project: providing services to taxonomists for standard genome sequencing and annotation.</title>
        <authorList>
            <consortium name="The Broad Institute Genomics Platform"/>
            <consortium name="The Broad Institute Genome Sequencing Center for Infectious Disease"/>
            <person name="Wu L."/>
            <person name="Ma J."/>
        </authorList>
    </citation>
    <scope>NUCLEOTIDE SEQUENCE [LARGE SCALE GENOMIC DNA]</scope>
    <source>
        <strain evidence="8">KCTC 42217</strain>
    </source>
</reference>
<evidence type="ECO:0000259" key="6">
    <source>
        <dbReference type="Pfam" id="PF00188"/>
    </source>
</evidence>
<keyword evidence="3 5" id="KW-1133">Transmembrane helix</keyword>
<dbReference type="EMBL" id="JBHUHZ010000001">
    <property type="protein sequence ID" value="MFD2162027.1"/>
    <property type="molecule type" value="Genomic_DNA"/>
</dbReference>
<evidence type="ECO:0000313" key="8">
    <source>
        <dbReference type="Proteomes" id="UP001597387"/>
    </source>
</evidence>
<feature type="transmembrane region" description="Helical" evidence="5">
    <location>
        <begin position="28"/>
        <end position="48"/>
    </location>
</feature>
<gene>
    <name evidence="7" type="ORF">ACFSJU_06455</name>
</gene>
<dbReference type="RefSeq" id="WP_255898060.1">
    <property type="nucleotide sequence ID" value="NZ_JAFMZO010000001.1"/>
</dbReference>
<keyword evidence="4 5" id="KW-0472">Membrane</keyword>
<feature type="transmembrane region" description="Helical" evidence="5">
    <location>
        <begin position="99"/>
        <end position="122"/>
    </location>
</feature>
<evidence type="ECO:0000256" key="5">
    <source>
        <dbReference type="SAM" id="Phobius"/>
    </source>
</evidence>
<accession>A0ABW4ZK65</accession>